<dbReference type="InterPro" id="IPR055356">
    <property type="entry name" value="ZP-N"/>
</dbReference>
<evidence type="ECO:0000313" key="8">
    <source>
        <dbReference type="EMBL" id="KAG5270718.1"/>
    </source>
</evidence>
<dbReference type="InterPro" id="IPR055355">
    <property type="entry name" value="ZP-C"/>
</dbReference>
<dbReference type="Pfam" id="PF00100">
    <property type="entry name" value="Zona_pellucida"/>
    <property type="match status" value="1"/>
</dbReference>
<keyword evidence="3" id="KW-0325">Glycoprotein</keyword>
<keyword evidence="9" id="KW-1185">Reference proteome</keyword>
<dbReference type="PANTHER" id="PTHR14002">
    <property type="entry name" value="ENDOGLIN/TGF-BETA RECEPTOR TYPE III"/>
    <property type="match status" value="1"/>
</dbReference>
<feature type="chain" id="PRO_5043663840" description="ZP domain-containing protein" evidence="6">
    <location>
        <begin position="20"/>
        <end position="766"/>
    </location>
</feature>
<evidence type="ECO:0000256" key="6">
    <source>
        <dbReference type="SAM" id="SignalP"/>
    </source>
</evidence>
<keyword evidence="5" id="KW-0472">Membrane</keyword>
<dbReference type="Pfam" id="PF23344">
    <property type="entry name" value="ZP-N"/>
    <property type="match status" value="1"/>
</dbReference>
<feature type="domain" description="ZP" evidence="7">
    <location>
        <begin position="431"/>
        <end position="678"/>
    </location>
</feature>
<dbReference type="Gene3D" id="2.60.40.3210">
    <property type="entry name" value="Zona pellucida, ZP-N domain"/>
    <property type="match status" value="1"/>
</dbReference>
<dbReference type="PROSITE" id="PS51034">
    <property type="entry name" value="ZP_2"/>
    <property type="match status" value="1"/>
</dbReference>
<feature type="compositionally biased region" description="Low complexity" evidence="4">
    <location>
        <begin position="269"/>
        <end position="288"/>
    </location>
</feature>
<gene>
    <name evidence="8" type="ORF">AALO_G00195760</name>
</gene>
<evidence type="ECO:0000256" key="1">
    <source>
        <dbReference type="ARBA" id="ARBA00022729"/>
    </source>
</evidence>
<keyword evidence="5" id="KW-0812">Transmembrane</keyword>
<dbReference type="PRINTS" id="PR00023">
    <property type="entry name" value="ZPELLUCIDA"/>
</dbReference>
<evidence type="ECO:0000313" key="9">
    <source>
        <dbReference type="Proteomes" id="UP000823561"/>
    </source>
</evidence>
<evidence type="ECO:0000256" key="4">
    <source>
        <dbReference type="SAM" id="MobiDB-lite"/>
    </source>
</evidence>
<dbReference type="InterPro" id="IPR048290">
    <property type="entry name" value="ZP_chr"/>
</dbReference>
<name>A0AAV6G6Q1_9TELE</name>
<dbReference type="Proteomes" id="UP000823561">
    <property type="component" value="Chromosome 14"/>
</dbReference>
<accession>A0AAV6G6Q1</accession>
<feature type="signal peptide" evidence="6">
    <location>
        <begin position="1"/>
        <end position="19"/>
    </location>
</feature>
<dbReference type="Gene3D" id="2.60.40.4100">
    <property type="entry name" value="Zona pellucida, ZP-C domain"/>
    <property type="match status" value="1"/>
</dbReference>
<keyword evidence="2" id="KW-1015">Disulfide bond</keyword>
<evidence type="ECO:0000256" key="3">
    <source>
        <dbReference type="ARBA" id="ARBA00023180"/>
    </source>
</evidence>
<keyword evidence="1 6" id="KW-0732">Signal</keyword>
<dbReference type="InterPro" id="IPR042235">
    <property type="entry name" value="ZP-C_dom"/>
</dbReference>
<comment type="caution">
    <text evidence="8">The sequence shown here is derived from an EMBL/GenBank/DDBJ whole genome shotgun (WGS) entry which is preliminary data.</text>
</comment>
<dbReference type="EMBL" id="JADWDJ010000014">
    <property type="protein sequence ID" value="KAG5270718.1"/>
    <property type="molecule type" value="Genomic_DNA"/>
</dbReference>
<organism evidence="8 9">
    <name type="scientific">Alosa alosa</name>
    <name type="common">allis shad</name>
    <dbReference type="NCBI Taxonomy" id="278164"/>
    <lineage>
        <taxon>Eukaryota</taxon>
        <taxon>Metazoa</taxon>
        <taxon>Chordata</taxon>
        <taxon>Craniata</taxon>
        <taxon>Vertebrata</taxon>
        <taxon>Euteleostomi</taxon>
        <taxon>Actinopterygii</taxon>
        <taxon>Neopterygii</taxon>
        <taxon>Teleostei</taxon>
        <taxon>Clupei</taxon>
        <taxon>Clupeiformes</taxon>
        <taxon>Clupeoidei</taxon>
        <taxon>Clupeidae</taxon>
        <taxon>Alosa</taxon>
    </lineage>
</organism>
<proteinExistence type="predicted"/>
<evidence type="ECO:0000256" key="2">
    <source>
        <dbReference type="ARBA" id="ARBA00023157"/>
    </source>
</evidence>
<evidence type="ECO:0000259" key="7">
    <source>
        <dbReference type="PROSITE" id="PS51034"/>
    </source>
</evidence>
<evidence type="ECO:0000256" key="5">
    <source>
        <dbReference type="SAM" id="Phobius"/>
    </source>
</evidence>
<feature type="region of interest" description="Disordered" evidence="4">
    <location>
        <begin position="269"/>
        <end position="291"/>
    </location>
</feature>
<keyword evidence="5" id="KW-1133">Transmembrane helix</keyword>
<dbReference type="SMART" id="SM00241">
    <property type="entry name" value="ZP"/>
    <property type="match status" value="1"/>
</dbReference>
<sequence length="766" mass="86036">MSLYTLVLPLLLLVSITSASHFWGGTISFTPKGRNPDGSYRVDFRYKHTFDSCSQSLYWGTCRSGQCGSQTNLELGIIDDSNGRYSYQDNWCQKEGVMTRSLRSDTPFQLTANSCCWVSLRNSIVYWDLPILVDLGVRSDTNEPNSSPHATMISFVRVPQNCPLAYNFIGCDPDGDKFRCGTSRSLPSGFHLDQNTCNLQYTGWGSTGYYGFELYVEDFPNQHISLTYSDGTQSIRAPLHAGRRRRAPWWASPTTPWGGWYQTQRITSAPTPRTTTTTTTTTSTPATSNPWSHYGTPLSRLPLQFVVLVDVPAPSCSEGVYLPKFLHPTPNNRERLHAAINQELEIRINATASVSVVRDLIISGPLNITKDRTTSGEFVLRWTPRTDDLGQHFPICFIAESKLGANFYQSEMRCVVVEVELHQIAPEANVICSENFMAIELETSISESIKLHVDHLRLNDPSCTLYSNGTHVFANMSLNTCGTTIEEDDNSLFFKNEIVSFDNQNDVITRINQVEFQFFCKYPKKSSVTLEFDTHRGPYVFIQKGFGTFSYQFEFFRSSQFQYRRDPKSYPLEYGLGERMYMQIEGISSVNNTELFVESCKASPSDDPQAQTSYSIIENGCKKDETVQFYSNHDNKVQFGMKAFKFIGWHDQVFITCSVILCEAGNPNTRCSQGCTNATASPAVHHHHRREAPIQTTSHYVSQGPVRLSRSADIRDAPSTVINNGLNMNLVVIAGCLLIVSAMVCGAVIYTKRPKIAYQPLPTSDS</sequence>
<dbReference type="PANTHER" id="PTHR14002:SF59">
    <property type="entry name" value="CUB AND ZONA PELLUCIDA-LIKE DOMAIN-CONTAINING PROTEIN 1-RELATED"/>
    <property type="match status" value="1"/>
</dbReference>
<dbReference type="InterPro" id="IPR001507">
    <property type="entry name" value="ZP_dom"/>
</dbReference>
<dbReference type="AlphaFoldDB" id="A0AAV6G6Q1"/>
<protein>
    <recommendedName>
        <fullName evidence="7">ZP domain-containing protein</fullName>
    </recommendedName>
</protein>
<feature type="transmembrane region" description="Helical" evidence="5">
    <location>
        <begin position="728"/>
        <end position="750"/>
    </location>
</feature>
<reference evidence="8" key="1">
    <citation type="submission" date="2020-10" db="EMBL/GenBank/DDBJ databases">
        <title>Chromosome-scale genome assembly of the Allis shad, Alosa alosa.</title>
        <authorList>
            <person name="Margot Z."/>
            <person name="Christophe K."/>
            <person name="Cabau C."/>
            <person name="Louis A."/>
            <person name="Berthelot C."/>
            <person name="Parey E."/>
            <person name="Roest Crollius H."/>
            <person name="Montfort J."/>
            <person name="Robinson-Rechavi M."/>
            <person name="Bucao C."/>
            <person name="Bouchez O."/>
            <person name="Gislard M."/>
            <person name="Lluch J."/>
            <person name="Milhes M."/>
            <person name="Lampietro C."/>
            <person name="Lopez Roques C."/>
            <person name="Donnadieu C."/>
            <person name="Braasch I."/>
            <person name="Desvignes T."/>
            <person name="Postlethwait J."/>
            <person name="Bobe J."/>
            <person name="Guiguen Y."/>
        </authorList>
    </citation>
    <scope>NUCLEOTIDE SEQUENCE</scope>
    <source>
        <strain evidence="8">M-15738</strain>
        <tissue evidence="8">Blood</tissue>
    </source>
</reference>